<evidence type="ECO:0000313" key="2">
    <source>
        <dbReference type="Proteomes" id="UP001289581"/>
    </source>
</evidence>
<organism evidence="1 2">
    <name type="scientific">Actinomyces oris</name>
    <dbReference type="NCBI Taxonomy" id="544580"/>
    <lineage>
        <taxon>Bacteria</taxon>
        <taxon>Bacillati</taxon>
        <taxon>Actinomycetota</taxon>
        <taxon>Actinomycetes</taxon>
        <taxon>Actinomycetales</taxon>
        <taxon>Actinomycetaceae</taxon>
        <taxon>Actinomyces</taxon>
    </lineage>
</organism>
<accession>A0AAW9KU75</accession>
<gene>
    <name evidence="1" type="ORF">QU665_05260</name>
</gene>
<protein>
    <submittedName>
        <fullName evidence="1">Uncharacterized protein</fullName>
    </submittedName>
</protein>
<dbReference type="Proteomes" id="UP001289581">
    <property type="component" value="Unassembled WGS sequence"/>
</dbReference>
<comment type="caution">
    <text evidence="1">The sequence shown here is derived from an EMBL/GenBank/DDBJ whole genome shotgun (WGS) entry which is preliminary data.</text>
</comment>
<dbReference type="EMBL" id="JAXBCZ010000001">
    <property type="protein sequence ID" value="MEA1304483.1"/>
    <property type="molecule type" value="Genomic_DNA"/>
</dbReference>
<dbReference type="RefSeq" id="WP_322911853.1">
    <property type="nucleotide sequence ID" value="NZ_JAXBCZ010000001.1"/>
</dbReference>
<evidence type="ECO:0000313" key="1">
    <source>
        <dbReference type="EMBL" id="MEA1304483.1"/>
    </source>
</evidence>
<dbReference type="AlphaFoldDB" id="A0AAW9KU75"/>
<sequence>MYFKISEDNGNKGFIVPGRHPRWDTISKISGRINSALQDAKASKDGDKCDEHVQRGYSLVRSWCEVFVEMEVFAGVSQRYQPNVSMANLTKIKVGLLPEVIDTVSRVFNDACRYIDAHSQPLVTLGTRPTPADLENDWNELQAARNNYRNG</sequence>
<keyword evidence="2" id="KW-1185">Reference proteome</keyword>
<proteinExistence type="predicted"/>
<name>A0AAW9KU75_9ACTO</name>
<reference evidence="1 2" key="1">
    <citation type="submission" date="2023-06" db="EMBL/GenBank/DDBJ databases">
        <title>Actinomyces orist ORNL 0101 HMT-893 genome.</title>
        <authorList>
            <person name="Johnston C.D."/>
            <person name="Chen T."/>
            <person name="Dewhirst F.E."/>
        </authorList>
    </citation>
    <scope>NUCLEOTIDE SEQUENCE [LARGE SCALE GENOMIC DNA]</scope>
    <source>
        <strain evidence="1 2">ORNL 0101</strain>
    </source>
</reference>